<accession>A0AC34R1D5</accession>
<evidence type="ECO:0000313" key="2">
    <source>
        <dbReference type="WBParaSite" id="JU765_v2.g254.t1"/>
    </source>
</evidence>
<evidence type="ECO:0000313" key="1">
    <source>
        <dbReference type="Proteomes" id="UP000887576"/>
    </source>
</evidence>
<proteinExistence type="predicted"/>
<dbReference type="WBParaSite" id="JU765_v2.g254.t1">
    <property type="protein sequence ID" value="JU765_v2.g254.t1"/>
    <property type="gene ID" value="JU765_v2.g254"/>
</dbReference>
<dbReference type="Proteomes" id="UP000887576">
    <property type="component" value="Unplaced"/>
</dbReference>
<name>A0AC34R1D5_9BILA</name>
<protein>
    <submittedName>
        <fullName evidence="2">Uncharacterized protein</fullName>
    </submittedName>
</protein>
<reference evidence="2" key="1">
    <citation type="submission" date="2022-11" db="UniProtKB">
        <authorList>
            <consortium name="WormBaseParasite"/>
        </authorList>
    </citation>
    <scope>IDENTIFICATION</scope>
</reference>
<organism evidence="1 2">
    <name type="scientific">Panagrolaimus sp. JU765</name>
    <dbReference type="NCBI Taxonomy" id="591449"/>
    <lineage>
        <taxon>Eukaryota</taxon>
        <taxon>Metazoa</taxon>
        <taxon>Ecdysozoa</taxon>
        <taxon>Nematoda</taxon>
        <taxon>Chromadorea</taxon>
        <taxon>Rhabditida</taxon>
        <taxon>Tylenchina</taxon>
        <taxon>Panagrolaimomorpha</taxon>
        <taxon>Panagrolaimoidea</taxon>
        <taxon>Panagrolaimidae</taxon>
        <taxon>Panagrolaimus</taxon>
    </lineage>
</organism>
<sequence length="86" mass="9923">MDENQSVLRNLMASVAEDARQKEMNAASNEKEVTATAATKVVAPPPEILMPRRDQRQFFFSPQFKRMRPCFYSPIQCLMKRSQEEA</sequence>